<reference evidence="9 10" key="1">
    <citation type="submission" date="2018-06" db="EMBL/GenBank/DDBJ databases">
        <authorList>
            <consortium name="Pathogen Informatics"/>
            <person name="Doyle S."/>
        </authorList>
    </citation>
    <scope>NUCLEOTIDE SEQUENCE [LARGE SCALE GENOMIC DNA]</scope>
    <source>
        <strain evidence="9 10">NCTC12475</strain>
    </source>
</reference>
<accession>A0A381DHQ5</accession>
<organism evidence="9 10">
    <name type="scientific">Campylobacter sputorum subsp. sputorum</name>
    <dbReference type="NCBI Taxonomy" id="32024"/>
    <lineage>
        <taxon>Bacteria</taxon>
        <taxon>Pseudomonadati</taxon>
        <taxon>Campylobacterota</taxon>
        <taxon>Epsilonproteobacteria</taxon>
        <taxon>Campylobacterales</taxon>
        <taxon>Campylobacteraceae</taxon>
        <taxon>Campylobacter</taxon>
    </lineage>
</organism>
<dbReference type="SUPFAM" id="SSF161098">
    <property type="entry name" value="MetI-like"/>
    <property type="match status" value="1"/>
</dbReference>
<dbReference type="InterPro" id="IPR000515">
    <property type="entry name" value="MetI-like"/>
</dbReference>
<dbReference type="PANTHER" id="PTHR30450:SF1">
    <property type="entry name" value="D-METHIONINE TRANSPORT SYSTEM PERMEASE PROTEIN METI-RELATED"/>
    <property type="match status" value="1"/>
</dbReference>
<proteinExistence type="inferred from homology"/>
<comment type="similarity">
    <text evidence="2">Belongs to the binding-protein-dependent transport system permease family. CysTW subfamily.</text>
</comment>
<dbReference type="PANTHER" id="PTHR30450">
    <property type="entry name" value="ABC TRANSPORTER PERMEASE"/>
    <property type="match status" value="1"/>
</dbReference>
<feature type="transmembrane region" description="Helical" evidence="8">
    <location>
        <begin position="111"/>
        <end position="135"/>
    </location>
</feature>
<protein>
    <submittedName>
        <fullName evidence="9">D-methionine transport system permease protein MetI</fullName>
    </submittedName>
</protein>
<dbReference type="GeneID" id="93090851"/>
<evidence type="ECO:0000313" key="10">
    <source>
        <dbReference type="Proteomes" id="UP000254920"/>
    </source>
</evidence>
<name>A0A381DHQ5_9BACT</name>
<keyword evidence="6 8" id="KW-1133">Transmembrane helix</keyword>
<dbReference type="InterPro" id="IPR035906">
    <property type="entry name" value="MetI-like_sf"/>
</dbReference>
<dbReference type="InterPro" id="IPR051322">
    <property type="entry name" value="AA_ABC_Transporter_Permease"/>
</dbReference>
<evidence type="ECO:0000256" key="3">
    <source>
        <dbReference type="ARBA" id="ARBA00022448"/>
    </source>
</evidence>
<dbReference type="NCBIfam" id="NF008049">
    <property type="entry name" value="PRK10782.1"/>
    <property type="match status" value="1"/>
</dbReference>
<dbReference type="GO" id="GO:0005886">
    <property type="term" value="C:plasma membrane"/>
    <property type="evidence" value="ECO:0007669"/>
    <property type="project" value="UniProtKB-SubCell"/>
</dbReference>
<dbReference type="Gene3D" id="1.10.3720.10">
    <property type="entry name" value="MetI-like"/>
    <property type="match status" value="1"/>
</dbReference>
<comment type="subcellular location">
    <subcellularLocation>
        <location evidence="1 8">Cell membrane</location>
        <topology evidence="1 8">Multi-pass membrane protein</topology>
    </subcellularLocation>
</comment>
<feature type="transmembrane region" description="Helical" evidence="8">
    <location>
        <begin position="76"/>
        <end position="99"/>
    </location>
</feature>
<evidence type="ECO:0000256" key="7">
    <source>
        <dbReference type="ARBA" id="ARBA00023136"/>
    </source>
</evidence>
<dbReference type="FunFam" id="1.10.3720.10:FF:000002">
    <property type="entry name" value="D-methionine ABC transporter permease MetI"/>
    <property type="match status" value="1"/>
</dbReference>
<dbReference type="GO" id="GO:0048473">
    <property type="term" value="P:D-methionine transmembrane transport"/>
    <property type="evidence" value="ECO:0007669"/>
    <property type="project" value="TreeGrafter"/>
</dbReference>
<dbReference type="CDD" id="cd06261">
    <property type="entry name" value="TM_PBP2"/>
    <property type="match status" value="1"/>
</dbReference>
<gene>
    <name evidence="9" type="primary">metI</name>
    <name evidence="9" type="ORF">NCTC12475_00408</name>
</gene>
<evidence type="ECO:0000256" key="2">
    <source>
        <dbReference type="ARBA" id="ARBA00007069"/>
    </source>
</evidence>
<dbReference type="STRING" id="32024.GCA_000788295_00528"/>
<feature type="transmembrane region" description="Helical" evidence="8">
    <location>
        <begin position="141"/>
        <end position="164"/>
    </location>
</feature>
<dbReference type="OrthoDB" id="9793490at2"/>
<dbReference type="EMBL" id="UFVD01000001">
    <property type="protein sequence ID" value="SUX10217.1"/>
    <property type="molecule type" value="Genomic_DNA"/>
</dbReference>
<sequence>MKKTMIFLSIILALFFLYPFFAGESIFESMDTAFFKDEPFFGALFDSFGVSLKEILGDKTYQIAIDILLVATWETLYMSITSTFFASIIGIALAIILVLTRQNGLMENAKVYFVLDIIVNTLRSFPFIILIIVLFPLVRLIIGTSIGTDAAIVPLTIGTAPFMARLIENALIEVDSGIVEAAKSFGASKMQIIFRVILVEAVPTLINVITLSIIVVIGFSAMAGTLGGGGLGDVAIRYGFQRFRADIMTYTVIILIVMVQIFQSMGDLIYKKVKR</sequence>
<evidence type="ECO:0000256" key="4">
    <source>
        <dbReference type="ARBA" id="ARBA00022475"/>
    </source>
</evidence>
<feature type="transmembrane region" description="Helical" evidence="8">
    <location>
        <begin position="247"/>
        <end position="270"/>
    </location>
</feature>
<keyword evidence="7 8" id="KW-0472">Membrane</keyword>
<evidence type="ECO:0000256" key="6">
    <source>
        <dbReference type="ARBA" id="ARBA00022989"/>
    </source>
</evidence>
<keyword evidence="3 8" id="KW-0813">Transport</keyword>
<evidence type="ECO:0000256" key="8">
    <source>
        <dbReference type="RuleBase" id="RU363032"/>
    </source>
</evidence>
<dbReference type="RefSeq" id="WP_089182664.1">
    <property type="nucleotide sequence ID" value="NZ_CP043427.1"/>
</dbReference>
<feature type="transmembrane region" description="Helical" evidence="8">
    <location>
        <begin position="192"/>
        <end position="219"/>
    </location>
</feature>
<dbReference type="AlphaFoldDB" id="A0A381DHQ5"/>
<evidence type="ECO:0000256" key="5">
    <source>
        <dbReference type="ARBA" id="ARBA00022692"/>
    </source>
</evidence>
<dbReference type="PROSITE" id="PS50928">
    <property type="entry name" value="ABC_TM1"/>
    <property type="match status" value="1"/>
</dbReference>
<keyword evidence="4" id="KW-1003">Cell membrane</keyword>
<evidence type="ECO:0000313" key="9">
    <source>
        <dbReference type="EMBL" id="SUX10217.1"/>
    </source>
</evidence>
<keyword evidence="10" id="KW-1185">Reference proteome</keyword>
<keyword evidence="5 8" id="KW-0812">Transmembrane</keyword>
<dbReference type="Proteomes" id="UP000254920">
    <property type="component" value="Unassembled WGS sequence"/>
</dbReference>
<dbReference type="Pfam" id="PF00528">
    <property type="entry name" value="BPD_transp_1"/>
    <property type="match status" value="1"/>
</dbReference>
<evidence type="ECO:0000256" key="1">
    <source>
        <dbReference type="ARBA" id="ARBA00004651"/>
    </source>
</evidence>